<dbReference type="PANTHER" id="PTHR37423">
    <property type="entry name" value="SOLUBLE LYTIC MUREIN TRANSGLYCOSYLASE-RELATED"/>
    <property type="match status" value="1"/>
</dbReference>
<name>A0A0A0I2H4_CLONO</name>
<organism evidence="3 4">
    <name type="scientific">Clostridium novyi A str. 4552</name>
    <dbReference type="NCBI Taxonomy" id="1444289"/>
    <lineage>
        <taxon>Bacteria</taxon>
        <taxon>Bacillati</taxon>
        <taxon>Bacillota</taxon>
        <taxon>Clostridia</taxon>
        <taxon>Eubacteriales</taxon>
        <taxon>Clostridiaceae</taxon>
        <taxon>Clostridium</taxon>
    </lineage>
</organism>
<evidence type="ECO:0000313" key="3">
    <source>
        <dbReference type="EMBL" id="KGM94828.1"/>
    </source>
</evidence>
<keyword evidence="1" id="KW-0812">Transmembrane</keyword>
<dbReference type="PANTHER" id="PTHR37423:SF2">
    <property type="entry name" value="MEMBRANE-BOUND LYTIC MUREIN TRANSGLYCOSYLASE C"/>
    <property type="match status" value="1"/>
</dbReference>
<dbReference type="RefSeq" id="WP_039256013.1">
    <property type="nucleotide sequence ID" value="NZ_JENJ01000056.1"/>
</dbReference>
<feature type="domain" description="Transglycosylase SLT" evidence="2">
    <location>
        <begin position="37"/>
        <end position="151"/>
    </location>
</feature>
<gene>
    <name evidence="3" type="ORF">Z968_10755</name>
</gene>
<reference evidence="3 4" key="1">
    <citation type="submission" date="2014-01" db="EMBL/GenBank/DDBJ databases">
        <title>Plasmidome dynamics in the species complex Clostridium novyi sensu lato converts strains of independent lineages into distinctly different pathogens.</title>
        <authorList>
            <person name="Skarin H."/>
            <person name="Segerman B."/>
        </authorList>
    </citation>
    <scope>NUCLEOTIDE SEQUENCE [LARGE SCALE GENOMIC DNA]</scope>
    <source>
        <strain evidence="3 4">4552</strain>
    </source>
</reference>
<evidence type="ECO:0000259" key="2">
    <source>
        <dbReference type="Pfam" id="PF01464"/>
    </source>
</evidence>
<dbReference type="Gene3D" id="1.10.530.10">
    <property type="match status" value="1"/>
</dbReference>
<dbReference type="OrthoDB" id="9815002at2"/>
<feature type="transmembrane region" description="Helical" evidence="1">
    <location>
        <begin position="6"/>
        <end position="26"/>
    </location>
</feature>
<keyword evidence="1" id="KW-0472">Membrane</keyword>
<sequence length="201" mass="23575">MKKRKLTAIWIILILLILMIISIKPVGRKFYPMKYKEYIMKYSEQYDLDPYLVASVIKTESNFEKNAKSNKGAIGLMQLTPSTAKWAAKQMKIKNFKVEMLYNEEFNIKMGCWYLDNLKQEFQSNMSLVIAAYNGGRGNVKKWLNNEENSKNGVDLHYIPFKETDKYLKKVQVSCNVYEFLYKDDKGYIKGIKEVISSYFS</sequence>
<accession>A0A0A0I2H4</accession>
<dbReference type="Proteomes" id="UP000030012">
    <property type="component" value="Unassembled WGS sequence"/>
</dbReference>
<comment type="caution">
    <text evidence="3">The sequence shown here is derived from an EMBL/GenBank/DDBJ whole genome shotgun (WGS) entry which is preliminary data.</text>
</comment>
<dbReference type="SUPFAM" id="SSF53955">
    <property type="entry name" value="Lysozyme-like"/>
    <property type="match status" value="1"/>
</dbReference>
<dbReference type="InterPro" id="IPR008258">
    <property type="entry name" value="Transglycosylase_SLT_dom_1"/>
</dbReference>
<protein>
    <submittedName>
        <fullName evidence="3">Lytic transglycosylase</fullName>
    </submittedName>
</protein>
<evidence type="ECO:0000256" key="1">
    <source>
        <dbReference type="SAM" id="Phobius"/>
    </source>
</evidence>
<proteinExistence type="predicted"/>
<dbReference type="InterPro" id="IPR023346">
    <property type="entry name" value="Lysozyme-like_dom_sf"/>
</dbReference>
<dbReference type="CDD" id="cd16896">
    <property type="entry name" value="LT_Slt70-like"/>
    <property type="match status" value="1"/>
</dbReference>
<dbReference type="EMBL" id="JENJ01000056">
    <property type="protein sequence ID" value="KGM94828.1"/>
    <property type="molecule type" value="Genomic_DNA"/>
</dbReference>
<dbReference type="AlphaFoldDB" id="A0A0A0I2H4"/>
<dbReference type="Pfam" id="PF01464">
    <property type="entry name" value="SLT"/>
    <property type="match status" value="1"/>
</dbReference>
<evidence type="ECO:0000313" key="4">
    <source>
        <dbReference type="Proteomes" id="UP000030012"/>
    </source>
</evidence>
<keyword evidence="1" id="KW-1133">Transmembrane helix</keyword>